<dbReference type="OrthoDB" id="3640557at2759"/>
<reference evidence="1" key="1">
    <citation type="journal article" date="2020" name="Stud. Mycol.">
        <title>101 Dothideomycetes genomes: a test case for predicting lifestyles and emergence of pathogens.</title>
        <authorList>
            <person name="Haridas S."/>
            <person name="Albert R."/>
            <person name="Binder M."/>
            <person name="Bloem J."/>
            <person name="Labutti K."/>
            <person name="Salamov A."/>
            <person name="Andreopoulos B."/>
            <person name="Baker S."/>
            <person name="Barry K."/>
            <person name="Bills G."/>
            <person name="Bluhm B."/>
            <person name="Cannon C."/>
            <person name="Castanera R."/>
            <person name="Culley D."/>
            <person name="Daum C."/>
            <person name="Ezra D."/>
            <person name="Gonzalez J."/>
            <person name="Henrissat B."/>
            <person name="Kuo A."/>
            <person name="Liang C."/>
            <person name="Lipzen A."/>
            <person name="Lutzoni F."/>
            <person name="Magnuson J."/>
            <person name="Mondo S."/>
            <person name="Nolan M."/>
            <person name="Ohm R."/>
            <person name="Pangilinan J."/>
            <person name="Park H.-J."/>
            <person name="Ramirez L."/>
            <person name="Alfaro M."/>
            <person name="Sun H."/>
            <person name="Tritt A."/>
            <person name="Yoshinaga Y."/>
            <person name="Zwiers L.-H."/>
            <person name="Turgeon B."/>
            <person name="Goodwin S."/>
            <person name="Spatafora J."/>
            <person name="Crous P."/>
            <person name="Grigoriev I."/>
        </authorList>
    </citation>
    <scope>NUCLEOTIDE SEQUENCE</scope>
    <source>
        <strain evidence="1">SCOH1-5</strain>
    </source>
</reference>
<dbReference type="AlphaFoldDB" id="A0A6A6EY97"/>
<accession>A0A6A6EY97</accession>
<evidence type="ECO:0000313" key="2">
    <source>
        <dbReference type="Proteomes" id="UP000799539"/>
    </source>
</evidence>
<organism evidence="1 2">
    <name type="scientific">Cercospora zeae-maydis SCOH1-5</name>
    <dbReference type="NCBI Taxonomy" id="717836"/>
    <lineage>
        <taxon>Eukaryota</taxon>
        <taxon>Fungi</taxon>
        <taxon>Dikarya</taxon>
        <taxon>Ascomycota</taxon>
        <taxon>Pezizomycotina</taxon>
        <taxon>Dothideomycetes</taxon>
        <taxon>Dothideomycetidae</taxon>
        <taxon>Mycosphaerellales</taxon>
        <taxon>Mycosphaerellaceae</taxon>
        <taxon>Cercospora</taxon>
    </lineage>
</organism>
<sequence length="49" mass="5647">VEEYILNIYIRYLVLEEIDTNILISEQDYAINALPQNTDLFDNTIAGAE</sequence>
<evidence type="ECO:0000313" key="1">
    <source>
        <dbReference type="EMBL" id="KAF2206685.1"/>
    </source>
</evidence>
<dbReference type="Proteomes" id="UP000799539">
    <property type="component" value="Unassembled WGS sequence"/>
</dbReference>
<keyword evidence="2" id="KW-1185">Reference proteome</keyword>
<dbReference type="EMBL" id="ML992714">
    <property type="protein sequence ID" value="KAF2206685.1"/>
    <property type="molecule type" value="Genomic_DNA"/>
</dbReference>
<gene>
    <name evidence="1" type="ORF">CERZMDRAFT_52658</name>
</gene>
<protein>
    <submittedName>
        <fullName evidence="1">Uncharacterized protein</fullName>
    </submittedName>
</protein>
<proteinExistence type="predicted"/>
<feature type="non-terminal residue" evidence="1">
    <location>
        <position position="1"/>
    </location>
</feature>
<name>A0A6A6EY97_9PEZI</name>